<keyword evidence="2" id="KW-0049">Antioxidant</keyword>
<dbReference type="GO" id="GO:0042744">
    <property type="term" value="P:hydrogen peroxide catabolic process"/>
    <property type="evidence" value="ECO:0007669"/>
    <property type="project" value="TreeGrafter"/>
</dbReference>
<proteinExistence type="predicted"/>
<dbReference type="Proteomes" id="UP000032673">
    <property type="component" value="Unassembled WGS sequence"/>
</dbReference>
<keyword evidence="8" id="KW-1185">Reference proteome</keyword>
<dbReference type="GO" id="GO:0008379">
    <property type="term" value="F:thioredoxin peroxidase activity"/>
    <property type="evidence" value="ECO:0007669"/>
    <property type="project" value="TreeGrafter"/>
</dbReference>
<gene>
    <name evidence="7" type="primary">tpx</name>
    <name evidence="6" type="ORF">Abin_003_035</name>
    <name evidence="7" type="ORF">AIN02nite_26700</name>
</gene>
<keyword evidence="1" id="KW-0575">Peroxidase</keyword>
<dbReference type="GO" id="GO:0005829">
    <property type="term" value="C:cytosol"/>
    <property type="evidence" value="ECO:0007669"/>
    <property type="project" value="TreeGrafter"/>
</dbReference>
<dbReference type="EMBL" id="BAMW01000003">
    <property type="protein sequence ID" value="GAN61918.1"/>
    <property type="molecule type" value="Genomic_DNA"/>
</dbReference>
<keyword evidence="3" id="KW-0560">Oxidoreductase</keyword>
<protein>
    <submittedName>
        <fullName evidence="7">Peroxiredoxin</fullName>
    </submittedName>
</protein>
<sequence length="197" mass="22590">MQAPLCLGDQAPLFSARSTEGDFSLDNFPGHWLFLLFCHEAFDAIATTEIVSLSGNIGLFSKKKCQPLIITGSSLFSNLAWLHSIHHHNTVEMDLPIIEDPTYEIFNAYQCHNYKKKNRSFFLIDSMNNIRWVCHYPSNVGLDIEEILRTLTALQHNDQNNTLSPADWHPGEPNIFHTVSDRKTMISMGEKWFYCLQ</sequence>
<evidence type="ECO:0000256" key="1">
    <source>
        <dbReference type="ARBA" id="ARBA00022559"/>
    </source>
</evidence>
<evidence type="ECO:0000313" key="9">
    <source>
        <dbReference type="Proteomes" id="UP000321104"/>
    </source>
</evidence>
<dbReference type="GO" id="GO:0045454">
    <property type="term" value="P:cell redox homeostasis"/>
    <property type="evidence" value="ECO:0007669"/>
    <property type="project" value="TreeGrafter"/>
</dbReference>
<reference evidence="6 8" key="1">
    <citation type="submission" date="2012-11" db="EMBL/GenBank/DDBJ databases">
        <title>Whole genome sequence of Acetobacter indonesiensis 5H-1.</title>
        <authorList>
            <person name="Azuma Y."/>
            <person name="Higashiura N."/>
            <person name="Hirakawa H."/>
            <person name="Matsushita K."/>
        </authorList>
    </citation>
    <scope>NUCLEOTIDE SEQUENCE [LARGE SCALE GENOMIC DNA]</scope>
    <source>
        <strain evidence="6 8">5H-1</strain>
    </source>
</reference>
<organism evidence="7 9">
    <name type="scientific">Acetobacter indonesiensis</name>
    <dbReference type="NCBI Taxonomy" id="104101"/>
    <lineage>
        <taxon>Bacteria</taxon>
        <taxon>Pseudomonadati</taxon>
        <taxon>Pseudomonadota</taxon>
        <taxon>Alphaproteobacteria</taxon>
        <taxon>Acetobacterales</taxon>
        <taxon>Acetobacteraceae</taxon>
        <taxon>Acetobacter</taxon>
    </lineage>
</organism>
<evidence type="ECO:0000313" key="8">
    <source>
        <dbReference type="Proteomes" id="UP000032673"/>
    </source>
</evidence>
<dbReference type="PIRSF" id="PIRSF000239">
    <property type="entry name" value="AHPC"/>
    <property type="match status" value="1"/>
</dbReference>
<evidence type="ECO:0000256" key="4">
    <source>
        <dbReference type="ARBA" id="ARBA00023284"/>
    </source>
</evidence>
<evidence type="ECO:0000313" key="6">
    <source>
        <dbReference type="EMBL" id="GAN61918.1"/>
    </source>
</evidence>
<dbReference type="AlphaFoldDB" id="A0A6N3T804"/>
<evidence type="ECO:0000259" key="5">
    <source>
        <dbReference type="Pfam" id="PF00578"/>
    </source>
</evidence>
<dbReference type="GO" id="GO:0006979">
    <property type="term" value="P:response to oxidative stress"/>
    <property type="evidence" value="ECO:0007669"/>
    <property type="project" value="TreeGrafter"/>
</dbReference>
<dbReference type="RefSeq" id="WP_048844495.1">
    <property type="nucleotide sequence ID" value="NZ_BAMW01000003.1"/>
</dbReference>
<accession>A0A6N3T804</accession>
<dbReference type="PANTHER" id="PTHR10681">
    <property type="entry name" value="THIOREDOXIN PEROXIDASE"/>
    <property type="match status" value="1"/>
</dbReference>
<dbReference type="EMBL" id="BJXQ01000023">
    <property type="protein sequence ID" value="GEN04645.1"/>
    <property type="molecule type" value="Genomic_DNA"/>
</dbReference>
<name>A0A6N3T804_9PROT</name>
<dbReference type="GO" id="GO:0033554">
    <property type="term" value="P:cellular response to stress"/>
    <property type="evidence" value="ECO:0007669"/>
    <property type="project" value="TreeGrafter"/>
</dbReference>
<dbReference type="PANTHER" id="PTHR10681:SF171">
    <property type="entry name" value="PEROXIREDOXIN 4"/>
    <property type="match status" value="1"/>
</dbReference>
<evidence type="ECO:0000256" key="3">
    <source>
        <dbReference type="ARBA" id="ARBA00023002"/>
    </source>
</evidence>
<dbReference type="Proteomes" id="UP000321104">
    <property type="component" value="Unassembled WGS sequence"/>
</dbReference>
<comment type="caution">
    <text evidence="7">The sequence shown here is derived from an EMBL/GenBank/DDBJ whole genome shotgun (WGS) entry which is preliminary data.</text>
</comment>
<evidence type="ECO:0000313" key="7">
    <source>
        <dbReference type="EMBL" id="GEN04645.1"/>
    </source>
</evidence>
<keyword evidence="4" id="KW-0676">Redox-active center</keyword>
<dbReference type="InterPro" id="IPR050217">
    <property type="entry name" value="Peroxiredoxin"/>
</dbReference>
<dbReference type="InterPro" id="IPR036249">
    <property type="entry name" value="Thioredoxin-like_sf"/>
</dbReference>
<reference evidence="7 9" key="2">
    <citation type="submission" date="2019-07" db="EMBL/GenBank/DDBJ databases">
        <title>Whole genome shotgun sequence of Acetobacter indonesiensis NBRC 16471.</title>
        <authorList>
            <person name="Hosoyama A."/>
            <person name="Uohara A."/>
            <person name="Ohji S."/>
            <person name="Ichikawa N."/>
        </authorList>
    </citation>
    <scope>NUCLEOTIDE SEQUENCE [LARGE SCALE GENOMIC DNA]</scope>
    <source>
        <strain evidence="7 9">NBRC 16471</strain>
    </source>
</reference>
<dbReference type="Gene3D" id="3.40.30.10">
    <property type="entry name" value="Glutaredoxin"/>
    <property type="match status" value="1"/>
</dbReference>
<evidence type="ECO:0000256" key="2">
    <source>
        <dbReference type="ARBA" id="ARBA00022862"/>
    </source>
</evidence>
<dbReference type="SUPFAM" id="SSF52833">
    <property type="entry name" value="Thioredoxin-like"/>
    <property type="match status" value="1"/>
</dbReference>
<dbReference type="InterPro" id="IPR000866">
    <property type="entry name" value="AhpC/TSA"/>
</dbReference>
<feature type="domain" description="Alkyl hydroperoxide reductase subunit C/ Thiol specific antioxidant" evidence="5">
    <location>
        <begin position="8"/>
        <end position="132"/>
    </location>
</feature>
<dbReference type="Pfam" id="PF00578">
    <property type="entry name" value="AhpC-TSA"/>
    <property type="match status" value="1"/>
</dbReference>
<dbReference type="InterPro" id="IPR024706">
    <property type="entry name" value="Peroxiredoxin_AhpC-typ"/>
</dbReference>